<evidence type="ECO:0000313" key="1">
    <source>
        <dbReference type="EMBL" id="JAE32049.1"/>
    </source>
</evidence>
<organism evidence="1">
    <name type="scientific">Arundo donax</name>
    <name type="common">Giant reed</name>
    <name type="synonym">Donax arundinaceus</name>
    <dbReference type="NCBI Taxonomy" id="35708"/>
    <lineage>
        <taxon>Eukaryota</taxon>
        <taxon>Viridiplantae</taxon>
        <taxon>Streptophyta</taxon>
        <taxon>Embryophyta</taxon>
        <taxon>Tracheophyta</taxon>
        <taxon>Spermatophyta</taxon>
        <taxon>Magnoliopsida</taxon>
        <taxon>Liliopsida</taxon>
        <taxon>Poales</taxon>
        <taxon>Poaceae</taxon>
        <taxon>PACMAD clade</taxon>
        <taxon>Arundinoideae</taxon>
        <taxon>Arundineae</taxon>
        <taxon>Arundo</taxon>
    </lineage>
</organism>
<dbReference type="EMBL" id="GBRH01165847">
    <property type="protein sequence ID" value="JAE32049.1"/>
    <property type="molecule type" value="Transcribed_RNA"/>
</dbReference>
<dbReference type="AlphaFoldDB" id="A0A0A9H8C0"/>
<reference evidence="1" key="1">
    <citation type="submission" date="2014-09" db="EMBL/GenBank/DDBJ databases">
        <authorList>
            <person name="Magalhaes I.L.F."/>
            <person name="Oliveira U."/>
            <person name="Santos F.R."/>
            <person name="Vidigal T.H.D.A."/>
            <person name="Brescovit A.D."/>
            <person name="Santos A.J."/>
        </authorList>
    </citation>
    <scope>NUCLEOTIDE SEQUENCE</scope>
    <source>
        <tissue evidence="1">Shoot tissue taken approximately 20 cm above the soil surface</tissue>
    </source>
</reference>
<accession>A0A0A9H8C0</accession>
<name>A0A0A9H8C0_ARUDO</name>
<reference evidence="1" key="2">
    <citation type="journal article" date="2015" name="Data Brief">
        <title>Shoot transcriptome of the giant reed, Arundo donax.</title>
        <authorList>
            <person name="Barrero R.A."/>
            <person name="Guerrero F.D."/>
            <person name="Moolhuijzen P."/>
            <person name="Goolsby J.A."/>
            <person name="Tidwell J."/>
            <person name="Bellgard S.E."/>
            <person name="Bellgard M.I."/>
        </authorList>
    </citation>
    <scope>NUCLEOTIDE SEQUENCE</scope>
    <source>
        <tissue evidence="1">Shoot tissue taken approximately 20 cm above the soil surface</tissue>
    </source>
</reference>
<proteinExistence type="predicted"/>
<sequence>MYPITASLAKFLQPLASALCWNPSVWRAIFLKEAFHNLS</sequence>
<protein>
    <submittedName>
        <fullName evidence="1">Uncharacterized protein</fullName>
    </submittedName>
</protein>